<dbReference type="Gene3D" id="1.20.5.1030">
    <property type="entry name" value="Preprotein translocase secy subunit"/>
    <property type="match status" value="1"/>
</dbReference>
<accession>D2MPP8</accession>
<dbReference type="EMBL" id="ADFR01000013">
    <property type="protein sequence ID" value="EFC05468.1"/>
    <property type="molecule type" value="Genomic_DNA"/>
</dbReference>
<dbReference type="InterPro" id="IPR038379">
    <property type="entry name" value="SecE_sf"/>
</dbReference>
<proteinExistence type="predicted"/>
<dbReference type="RefSeq" id="WP_006627361.1">
    <property type="nucleotide sequence ID" value="NZ_ADFR01000013.1"/>
</dbReference>
<feature type="transmembrane region" description="Helical" evidence="1">
    <location>
        <begin position="66"/>
        <end position="88"/>
    </location>
</feature>
<name>D2MPP8_9FIRM</name>
<keyword evidence="3" id="KW-1185">Reference proteome</keyword>
<evidence type="ECO:0000313" key="2">
    <source>
        <dbReference type="EMBL" id="EFC05468.1"/>
    </source>
</evidence>
<keyword evidence="1" id="KW-1133">Transmembrane helix</keyword>
<reference evidence="3" key="1">
    <citation type="submission" date="2009-12" db="EMBL/GenBank/DDBJ databases">
        <title>Sequence of Clostridiales genomosp. BVAB3 str. UPII9-5.</title>
        <authorList>
            <person name="Madupu R."/>
            <person name="Durkin A.S."/>
            <person name="Torralba M."/>
            <person name="Methe B."/>
            <person name="Sutton G.G."/>
            <person name="Strausberg R.L."/>
            <person name="Nelson K.E."/>
        </authorList>
    </citation>
    <scope>NUCLEOTIDE SEQUENCE [LARGE SCALE GENOMIC DNA]</scope>
    <source>
        <strain evidence="3">W1219</strain>
    </source>
</reference>
<protein>
    <submittedName>
        <fullName evidence="2">Putative preprotein translocase, SecE subunit</fullName>
    </submittedName>
</protein>
<keyword evidence="1" id="KW-0812">Transmembrane</keyword>
<sequence>MFGKNRIFGNKKESAKLAKKQVRKKAVVKDHWFTFSGIRKEAVRVRWPKWKATSNEPGIFRNTEEVLLFTIFFSLFFVLCDFSIAFLLKFVGIGG</sequence>
<dbReference type="STRING" id="679192.HMPREF9013_1173"/>
<dbReference type="OrthoDB" id="1654673at2"/>
<keyword evidence="1" id="KW-0472">Membrane</keyword>
<dbReference type="Proteomes" id="UP000005017">
    <property type="component" value="Unassembled WGS sequence"/>
</dbReference>
<dbReference type="AlphaFoldDB" id="D2MPP8"/>
<dbReference type="eggNOG" id="COG0690">
    <property type="taxonomic scope" value="Bacteria"/>
</dbReference>
<organism evidence="2 3">
    <name type="scientific">Bulleidia extructa W1219</name>
    <dbReference type="NCBI Taxonomy" id="679192"/>
    <lineage>
        <taxon>Bacteria</taxon>
        <taxon>Bacillati</taxon>
        <taxon>Bacillota</taxon>
        <taxon>Erysipelotrichia</taxon>
        <taxon>Erysipelotrichales</taxon>
        <taxon>Erysipelotrichaceae</taxon>
        <taxon>Bulleidia</taxon>
    </lineage>
</organism>
<evidence type="ECO:0000313" key="3">
    <source>
        <dbReference type="Proteomes" id="UP000005017"/>
    </source>
</evidence>
<gene>
    <name evidence="2" type="ORF">HMPREF9013_1173</name>
</gene>
<evidence type="ECO:0000256" key="1">
    <source>
        <dbReference type="SAM" id="Phobius"/>
    </source>
</evidence>
<comment type="caution">
    <text evidence="2">The sequence shown here is derived from an EMBL/GenBank/DDBJ whole genome shotgun (WGS) entry which is preliminary data.</text>
</comment>